<name>C1DIG9_AZOVD</name>
<accession>C1DIG9</accession>
<reference evidence="1 2" key="1">
    <citation type="journal article" date="2009" name="J. Bacteriol.">
        <title>Genome sequence of Azotobacter vinelandii, an obligate aerobe specialized to support diverse anaerobic metabolic processes.</title>
        <authorList>
            <person name="Setubal J.C."/>
            <person name="dos Santos P."/>
            <person name="Goldman B.S."/>
            <person name="Ertesvag H."/>
            <person name="Espin G."/>
            <person name="Rubio L.M."/>
            <person name="Valla S."/>
            <person name="Almeida N.F."/>
            <person name="Balasubramanian D."/>
            <person name="Cromes L."/>
            <person name="Curatti L."/>
            <person name="Du Z."/>
            <person name="Godsy E."/>
            <person name="Goodner B."/>
            <person name="Hellner-Burris K."/>
            <person name="Hernandez J.A."/>
            <person name="Houmiel K."/>
            <person name="Imperial J."/>
            <person name="Kennedy C."/>
            <person name="Larson T.J."/>
            <person name="Latreille P."/>
            <person name="Ligon L.S."/>
            <person name="Lu J."/>
            <person name="Maerk M."/>
            <person name="Miller N.M."/>
            <person name="Norton S."/>
            <person name="O'Carroll I.P."/>
            <person name="Paulsen I."/>
            <person name="Raulfs E.C."/>
            <person name="Roemer R."/>
            <person name="Rosser J."/>
            <person name="Segura D."/>
            <person name="Slater S."/>
            <person name="Stricklin S.L."/>
            <person name="Studholme D.J."/>
            <person name="Sun J."/>
            <person name="Viana C.J."/>
            <person name="Wallin E."/>
            <person name="Wang B."/>
            <person name="Wheeler C."/>
            <person name="Zhu H."/>
            <person name="Dean D.R."/>
            <person name="Dixon R."/>
            <person name="Wood D."/>
        </authorList>
    </citation>
    <scope>NUCLEOTIDE SEQUENCE [LARGE SCALE GENOMIC DNA]</scope>
    <source>
        <strain evidence="2">DJ / ATCC BAA-1303</strain>
    </source>
</reference>
<dbReference type="EMBL" id="CP001157">
    <property type="protein sequence ID" value="ACO78650.1"/>
    <property type="molecule type" value="Genomic_DNA"/>
</dbReference>
<gene>
    <name evidence="1" type="ordered locus">Avin_24670</name>
</gene>
<dbReference type="EnsemblBacteria" id="ACO78650">
    <property type="protein sequence ID" value="ACO78650"/>
    <property type="gene ID" value="Avin_24670"/>
</dbReference>
<evidence type="ECO:0000313" key="1">
    <source>
        <dbReference type="EMBL" id="ACO78650.1"/>
    </source>
</evidence>
<dbReference type="Proteomes" id="UP000002424">
    <property type="component" value="Chromosome"/>
</dbReference>
<protein>
    <submittedName>
        <fullName evidence="1">Uncharacterized protein</fullName>
    </submittedName>
</protein>
<dbReference type="KEGG" id="avn:Avin_24670"/>
<sequence length="37" mass="4262">MLFLPQNQSFNIEHRGIFLLKGTSKNQPGRWVRSSAC</sequence>
<keyword evidence="2" id="KW-1185">Reference proteome</keyword>
<dbReference type="HOGENOM" id="CLU_3339415_0_0_6"/>
<proteinExistence type="predicted"/>
<dbReference type="AlphaFoldDB" id="C1DIG9"/>
<evidence type="ECO:0000313" key="2">
    <source>
        <dbReference type="Proteomes" id="UP000002424"/>
    </source>
</evidence>
<dbReference type="STRING" id="322710.Avin_24670"/>
<organism evidence="1 2">
    <name type="scientific">Azotobacter vinelandii (strain DJ / ATCC BAA-1303)</name>
    <dbReference type="NCBI Taxonomy" id="322710"/>
    <lineage>
        <taxon>Bacteria</taxon>
        <taxon>Pseudomonadati</taxon>
        <taxon>Pseudomonadota</taxon>
        <taxon>Gammaproteobacteria</taxon>
        <taxon>Pseudomonadales</taxon>
        <taxon>Pseudomonadaceae</taxon>
        <taxon>Azotobacter</taxon>
    </lineage>
</organism>